<dbReference type="InterPro" id="IPR036591">
    <property type="entry name" value="YggU-like_sf"/>
</dbReference>
<dbReference type="Proteomes" id="UP000070175">
    <property type="component" value="Unassembled WGS sequence"/>
</dbReference>
<dbReference type="EMBL" id="LHYJ01000016">
    <property type="protein sequence ID" value="KXB08413.1"/>
    <property type="molecule type" value="Genomic_DNA"/>
</dbReference>
<accession>A0A133VPS1</accession>
<evidence type="ECO:0000256" key="1">
    <source>
        <dbReference type="ARBA" id="ARBA00010364"/>
    </source>
</evidence>
<protein>
    <recommendedName>
        <fullName evidence="2">UPF0235 protein AKJ56_01415</fullName>
    </recommendedName>
</protein>
<dbReference type="AlphaFoldDB" id="A0A133VPS1"/>
<dbReference type="SMART" id="SM01152">
    <property type="entry name" value="DUF167"/>
    <property type="match status" value="1"/>
</dbReference>
<proteinExistence type="inferred from homology"/>
<name>A0A133VPS1_9EURY</name>
<evidence type="ECO:0000313" key="4">
    <source>
        <dbReference type="Proteomes" id="UP000070175"/>
    </source>
</evidence>
<gene>
    <name evidence="3" type="ORF">AKJ56_01415</name>
</gene>
<sequence length="91" mass="10051">MEAKENGVILNLKVTPSSDSFEISGLNKWRGVIKVKVTSPAEKGKANEELLKEFKNILGKDIEIISGTRSKTKKLLVKRVSKEAVSRKLGL</sequence>
<evidence type="ECO:0000313" key="3">
    <source>
        <dbReference type="EMBL" id="KXB08413.1"/>
    </source>
</evidence>
<dbReference type="InterPro" id="IPR003746">
    <property type="entry name" value="DUF167"/>
</dbReference>
<evidence type="ECO:0000256" key="2">
    <source>
        <dbReference type="HAMAP-Rule" id="MF_00634"/>
    </source>
</evidence>
<dbReference type="Pfam" id="PF02594">
    <property type="entry name" value="DUF167"/>
    <property type="match status" value="1"/>
</dbReference>
<dbReference type="SUPFAM" id="SSF69786">
    <property type="entry name" value="YggU-like"/>
    <property type="match status" value="1"/>
</dbReference>
<reference evidence="3 4" key="1">
    <citation type="journal article" date="2016" name="Sci. Rep.">
        <title>Metabolic traits of an uncultured archaeal lineage -MSBL1- from brine pools of the Red Sea.</title>
        <authorList>
            <person name="Mwirichia R."/>
            <person name="Alam I."/>
            <person name="Rashid M."/>
            <person name="Vinu M."/>
            <person name="Ba-Alawi W."/>
            <person name="Anthony Kamau A."/>
            <person name="Kamanda Ngugi D."/>
            <person name="Goker M."/>
            <person name="Klenk H.P."/>
            <person name="Bajic V."/>
            <person name="Stingl U."/>
        </authorList>
    </citation>
    <scope>NUCLEOTIDE SEQUENCE [LARGE SCALE GENOMIC DNA]</scope>
    <source>
        <strain evidence="3">SCGC-AAA382N08</strain>
    </source>
</reference>
<organism evidence="3 4">
    <name type="scientific">candidate division MSBL1 archaeon SCGC-AAA382N08</name>
    <dbReference type="NCBI Taxonomy" id="1698285"/>
    <lineage>
        <taxon>Archaea</taxon>
        <taxon>Methanobacteriati</taxon>
        <taxon>Methanobacteriota</taxon>
        <taxon>candidate division MSBL1</taxon>
    </lineage>
</organism>
<comment type="caution">
    <text evidence="3">The sequence shown here is derived from an EMBL/GenBank/DDBJ whole genome shotgun (WGS) entry which is preliminary data.</text>
</comment>
<dbReference type="NCBIfam" id="TIGR00251">
    <property type="entry name" value="DUF167 family protein"/>
    <property type="match status" value="1"/>
</dbReference>
<dbReference type="Gene3D" id="3.30.1200.10">
    <property type="entry name" value="YggU-like"/>
    <property type="match status" value="1"/>
</dbReference>
<dbReference type="HAMAP" id="MF_00634">
    <property type="entry name" value="UPF0235"/>
    <property type="match status" value="1"/>
</dbReference>
<comment type="similarity">
    <text evidence="1 2">Belongs to the UPF0235 family.</text>
</comment>
<keyword evidence="4" id="KW-1185">Reference proteome</keyword>